<protein>
    <recommendedName>
        <fullName evidence="9">Lipoprotein signal peptidase</fullName>
        <ecNumber evidence="9">3.4.23.36</ecNumber>
    </recommendedName>
    <alternativeName>
        <fullName evidence="9">Prolipoprotein signal peptidase</fullName>
    </alternativeName>
    <alternativeName>
        <fullName evidence="9">Signal peptidase II</fullName>
        <shortName evidence="9">SPase II</shortName>
    </alternativeName>
</protein>
<dbReference type="PRINTS" id="PR00781">
    <property type="entry name" value="LIPOSIGPTASE"/>
</dbReference>
<proteinExistence type="inferred from homology"/>
<dbReference type="Proteomes" id="UP000679691">
    <property type="component" value="Unassembled WGS sequence"/>
</dbReference>
<evidence type="ECO:0000256" key="4">
    <source>
        <dbReference type="ARBA" id="ARBA00022692"/>
    </source>
</evidence>
<feature type="transmembrane region" description="Helical" evidence="9">
    <location>
        <begin position="94"/>
        <end position="118"/>
    </location>
</feature>
<gene>
    <name evidence="9" type="primary">lspA</name>
    <name evidence="11" type="ORF">J5U18_05635</name>
</gene>
<comment type="pathway">
    <text evidence="9">Protein modification; lipoprotein biosynthesis (signal peptide cleavage).</text>
</comment>
<keyword evidence="2 9" id="KW-1003">Cell membrane</keyword>
<sequence length="216" mass="24351">MKGYTKPLALIFIVLLIDQVSKIWVKLNMTLGQEFNILGHKLMIHFTENNGMAFGMEFGGEAGKLFLSLFRIVAVIGIGYGITYMIKNKYNRGFILNVALIFAGALGNILDSTFYGIFFSESSWYEPAKLFPAEGGYASIFHGKVVDMLYAPLFAGNYPSWIPFFGGQDFLFFRPVFNVADSAISIGVALILLYQKRYFKEEHLEKESINSEIIED</sequence>
<feature type="active site" evidence="9">
    <location>
        <position position="147"/>
    </location>
</feature>
<dbReference type="RefSeq" id="WP_353546532.1">
    <property type="nucleotide sequence ID" value="NZ_JAGKSB010000005.1"/>
</dbReference>
<accession>A0A8T4H8E1</accession>
<keyword evidence="8 9" id="KW-0472">Membrane</keyword>
<comment type="function">
    <text evidence="9">This protein specifically catalyzes the removal of signal peptides from prolipoproteins.</text>
</comment>
<name>A0A8T4H8E1_9SPHI</name>
<comment type="catalytic activity">
    <reaction evidence="9">
        <text>Release of signal peptides from bacterial membrane prolipoproteins. Hydrolyzes -Xaa-Yaa-Zaa-|-(S,diacylglyceryl)Cys-, in which Xaa is hydrophobic (preferably Leu), and Yaa (Ala or Ser) and Zaa (Gly or Ala) have small, neutral side chains.</text>
        <dbReference type="EC" id="3.4.23.36"/>
    </reaction>
</comment>
<evidence type="ECO:0000256" key="10">
    <source>
        <dbReference type="RuleBase" id="RU004181"/>
    </source>
</evidence>
<keyword evidence="5 9" id="KW-0064">Aspartyl protease</keyword>
<keyword evidence="12" id="KW-1185">Reference proteome</keyword>
<keyword evidence="4 9" id="KW-0812">Transmembrane</keyword>
<keyword evidence="6 9" id="KW-0378">Hydrolase</keyword>
<dbReference type="NCBIfam" id="NF011369">
    <property type="entry name" value="PRK14788.1"/>
    <property type="match status" value="1"/>
</dbReference>
<evidence type="ECO:0000256" key="1">
    <source>
        <dbReference type="ARBA" id="ARBA00006139"/>
    </source>
</evidence>
<dbReference type="HAMAP" id="MF_00161">
    <property type="entry name" value="LspA"/>
    <property type="match status" value="1"/>
</dbReference>
<comment type="similarity">
    <text evidence="1 9 10">Belongs to the peptidase A8 family.</text>
</comment>
<feature type="transmembrane region" description="Helical" evidence="9">
    <location>
        <begin position="171"/>
        <end position="194"/>
    </location>
</feature>
<evidence type="ECO:0000256" key="8">
    <source>
        <dbReference type="ARBA" id="ARBA00023136"/>
    </source>
</evidence>
<keyword evidence="3 9" id="KW-0645">Protease</keyword>
<dbReference type="Pfam" id="PF01252">
    <property type="entry name" value="Peptidase_A8"/>
    <property type="match status" value="1"/>
</dbReference>
<keyword evidence="7 9" id="KW-1133">Transmembrane helix</keyword>
<dbReference type="EC" id="3.4.23.36" evidence="9"/>
<dbReference type="AlphaFoldDB" id="A0A8T4H8E1"/>
<evidence type="ECO:0000313" key="11">
    <source>
        <dbReference type="EMBL" id="MBP3943044.1"/>
    </source>
</evidence>
<feature type="transmembrane region" description="Helical" evidence="9">
    <location>
        <begin position="65"/>
        <end position="82"/>
    </location>
</feature>
<comment type="caution">
    <text evidence="11">The sequence shown here is derived from an EMBL/GenBank/DDBJ whole genome shotgun (WGS) entry which is preliminary data.</text>
</comment>
<organism evidence="11 12">
    <name type="scientific">Rhinopithecimicrobium faecis</name>
    <dbReference type="NCBI Taxonomy" id="2820698"/>
    <lineage>
        <taxon>Bacteria</taxon>
        <taxon>Pseudomonadati</taxon>
        <taxon>Bacteroidota</taxon>
        <taxon>Sphingobacteriia</taxon>
        <taxon>Sphingobacteriales</taxon>
        <taxon>Sphingobacteriaceae</taxon>
        <taxon>Rhinopithecimicrobium</taxon>
    </lineage>
</organism>
<dbReference type="InterPro" id="IPR001872">
    <property type="entry name" value="Peptidase_A8"/>
</dbReference>
<reference evidence="11" key="1">
    <citation type="submission" date="2021-03" db="EMBL/GenBank/DDBJ databases">
        <authorList>
            <person name="Lu T."/>
            <person name="Wang Q."/>
            <person name="Han X."/>
        </authorList>
    </citation>
    <scope>NUCLEOTIDE SEQUENCE</scope>
    <source>
        <strain evidence="11">WQ 2009</strain>
    </source>
</reference>
<keyword evidence="11" id="KW-0449">Lipoprotein</keyword>
<evidence type="ECO:0000256" key="7">
    <source>
        <dbReference type="ARBA" id="ARBA00022989"/>
    </source>
</evidence>
<evidence type="ECO:0000256" key="9">
    <source>
        <dbReference type="HAMAP-Rule" id="MF_00161"/>
    </source>
</evidence>
<evidence type="ECO:0000256" key="6">
    <source>
        <dbReference type="ARBA" id="ARBA00022801"/>
    </source>
</evidence>
<dbReference type="GO" id="GO:0004190">
    <property type="term" value="F:aspartic-type endopeptidase activity"/>
    <property type="evidence" value="ECO:0007669"/>
    <property type="project" value="UniProtKB-UniRule"/>
</dbReference>
<evidence type="ECO:0000256" key="3">
    <source>
        <dbReference type="ARBA" id="ARBA00022670"/>
    </source>
</evidence>
<evidence type="ECO:0000313" key="12">
    <source>
        <dbReference type="Proteomes" id="UP000679691"/>
    </source>
</evidence>
<comment type="subcellular location">
    <subcellularLocation>
        <location evidence="9">Cell membrane</location>
        <topology evidence="9">Multi-pass membrane protein</topology>
    </subcellularLocation>
</comment>
<evidence type="ECO:0000256" key="2">
    <source>
        <dbReference type="ARBA" id="ARBA00022475"/>
    </source>
</evidence>
<dbReference type="PANTHER" id="PTHR33695:SF1">
    <property type="entry name" value="LIPOPROTEIN SIGNAL PEPTIDASE"/>
    <property type="match status" value="1"/>
</dbReference>
<comment type="caution">
    <text evidence="9">Lacks conserved residue(s) required for the propagation of feature annotation.</text>
</comment>
<dbReference type="GO" id="GO:0006508">
    <property type="term" value="P:proteolysis"/>
    <property type="evidence" value="ECO:0007669"/>
    <property type="project" value="UniProtKB-KW"/>
</dbReference>
<dbReference type="EMBL" id="JAGKSB010000005">
    <property type="protein sequence ID" value="MBP3943044.1"/>
    <property type="molecule type" value="Genomic_DNA"/>
</dbReference>
<dbReference type="PANTHER" id="PTHR33695">
    <property type="entry name" value="LIPOPROTEIN SIGNAL PEPTIDASE"/>
    <property type="match status" value="1"/>
</dbReference>
<feature type="active site" evidence="9">
    <location>
        <position position="181"/>
    </location>
</feature>
<dbReference type="GO" id="GO:0005886">
    <property type="term" value="C:plasma membrane"/>
    <property type="evidence" value="ECO:0007669"/>
    <property type="project" value="UniProtKB-SubCell"/>
</dbReference>
<evidence type="ECO:0000256" key="5">
    <source>
        <dbReference type="ARBA" id="ARBA00022750"/>
    </source>
</evidence>